<evidence type="ECO:0000256" key="1">
    <source>
        <dbReference type="ARBA" id="ARBA00004429"/>
    </source>
</evidence>
<dbReference type="Proteomes" id="UP001302316">
    <property type="component" value="Unassembled WGS sequence"/>
</dbReference>
<evidence type="ECO:0000256" key="11">
    <source>
        <dbReference type="ARBA" id="ARBA00023136"/>
    </source>
</evidence>
<feature type="domain" description="Fatty acid desaturase" evidence="13">
    <location>
        <begin position="114"/>
        <end position="341"/>
    </location>
</feature>
<dbReference type="GO" id="GO:0006629">
    <property type="term" value="P:lipid metabolic process"/>
    <property type="evidence" value="ECO:0007669"/>
    <property type="project" value="InterPro"/>
</dbReference>
<evidence type="ECO:0000256" key="6">
    <source>
        <dbReference type="ARBA" id="ARBA00022723"/>
    </source>
</evidence>
<evidence type="ECO:0000256" key="8">
    <source>
        <dbReference type="ARBA" id="ARBA00023002"/>
    </source>
</evidence>
<feature type="transmembrane region" description="Helical" evidence="12">
    <location>
        <begin position="21"/>
        <end position="41"/>
    </location>
</feature>
<dbReference type="InterPro" id="IPR005804">
    <property type="entry name" value="FA_desaturase_dom"/>
</dbReference>
<keyword evidence="15" id="KW-1185">Reference proteome</keyword>
<gene>
    <name evidence="14" type="ORF">VCB98_00610</name>
</gene>
<feature type="transmembrane region" description="Helical" evidence="12">
    <location>
        <begin position="250"/>
        <end position="270"/>
    </location>
</feature>
<keyword evidence="7 12" id="KW-1133">Transmembrane helix</keyword>
<dbReference type="Pfam" id="PF00487">
    <property type="entry name" value="FA_desaturase"/>
    <property type="match status" value="1"/>
</dbReference>
<keyword evidence="5 12" id="KW-0812">Transmembrane</keyword>
<evidence type="ECO:0000313" key="14">
    <source>
        <dbReference type="EMBL" id="MEA5444317.1"/>
    </source>
</evidence>
<evidence type="ECO:0000256" key="7">
    <source>
        <dbReference type="ARBA" id="ARBA00022989"/>
    </source>
</evidence>
<evidence type="ECO:0000256" key="12">
    <source>
        <dbReference type="SAM" id="Phobius"/>
    </source>
</evidence>
<feature type="transmembrane region" description="Helical" evidence="12">
    <location>
        <begin position="47"/>
        <end position="65"/>
    </location>
</feature>
<proteinExistence type="inferred from homology"/>
<comment type="caution">
    <text evidence="14">The sequence shown here is derived from an EMBL/GenBank/DDBJ whole genome shotgun (WGS) entry which is preliminary data.</text>
</comment>
<evidence type="ECO:0000256" key="9">
    <source>
        <dbReference type="ARBA" id="ARBA00023004"/>
    </source>
</evidence>
<name>A0AAP6JD71_9GAMM</name>
<keyword evidence="11 12" id="KW-0472">Membrane</keyword>
<dbReference type="EMBL" id="JAYGII010000001">
    <property type="protein sequence ID" value="MEA5444317.1"/>
    <property type="molecule type" value="Genomic_DNA"/>
</dbReference>
<dbReference type="PANTHER" id="PTHR38674:SF1">
    <property type="entry name" value="ALKANE 1-MONOOXYGENASE 1"/>
    <property type="match status" value="1"/>
</dbReference>
<evidence type="ECO:0000256" key="3">
    <source>
        <dbReference type="ARBA" id="ARBA00022475"/>
    </source>
</evidence>
<evidence type="ECO:0000313" key="15">
    <source>
        <dbReference type="Proteomes" id="UP001302316"/>
    </source>
</evidence>
<feature type="transmembrane region" description="Helical" evidence="12">
    <location>
        <begin position="114"/>
        <end position="137"/>
    </location>
</feature>
<dbReference type="InterPro" id="IPR033885">
    <property type="entry name" value="AlkB/XylM"/>
</dbReference>
<protein>
    <submittedName>
        <fullName evidence="14">Alkane 1-monooxygenase</fullName>
    </submittedName>
</protein>
<dbReference type="CDD" id="cd03512">
    <property type="entry name" value="Alkane-hydroxylase"/>
    <property type="match status" value="1"/>
</dbReference>
<evidence type="ECO:0000256" key="10">
    <source>
        <dbReference type="ARBA" id="ARBA00023033"/>
    </source>
</evidence>
<sequence>MSKESPVVAQGTEKGGRHFGAWRIGFLLPYLLPPLLIVGVALGGAWAFLPVLVVFGLIPLLDMALGRDRANPDEEALETLLRSPYYRLILLLWLPVQYALITWAVWQAGQGLDWLTLAGLAISTGVLSGGVGITVAHELGHSRRPPDRAVARLLLVSVAYLHFLVEHNRGHHARVATPDDPATARFGESFYRFWPRTVLGSWQSAMGFERERLDKAGLPRWHPRNQMIWAVLGPLGLAIAAWLLAGGAGLLLFLVQAFVAFSLLELVNYIEHYGLERQRRPNGGYAKVDIHHSWNASERFTNLLLFNLQRHSHHHAHSLTPYQALKHFDESPQLPSGYAGMIVLALIPPLWRRIMDPRARHYREQVLGLNKESI</sequence>
<keyword evidence="9" id="KW-0408">Iron</keyword>
<dbReference type="AlphaFoldDB" id="A0AAP6JD71"/>
<dbReference type="PANTHER" id="PTHR38674">
    <property type="entry name" value="ALKANE 1-MONOOXYGENASE 1"/>
    <property type="match status" value="1"/>
</dbReference>
<accession>A0AAP6JD71</accession>
<keyword evidence="3" id="KW-1003">Cell membrane</keyword>
<keyword evidence="8" id="KW-0560">Oxidoreductase</keyword>
<evidence type="ECO:0000256" key="5">
    <source>
        <dbReference type="ARBA" id="ARBA00022692"/>
    </source>
</evidence>
<dbReference type="GO" id="GO:0046872">
    <property type="term" value="F:metal ion binding"/>
    <property type="evidence" value="ECO:0007669"/>
    <property type="project" value="UniProtKB-KW"/>
</dbReference>
<comment type="similarity">
    <text evidence="2">Belongs to the fatty acid desaturase type 1 family. AlkB subfamily.</text>
</comment>
<feature type="transmembrane region" description="Helical" evidence="12">
    <location>
        <begin position="227"/>
        <end position="245"/>
    </location>
</feature>
<feature type="transmembrane region" description="Helical" evidence="12">
    <location>
        <begin position="85"/>
        <end position="108"/>
    </location>
</feature>
<comment type="subcellular location">
    <subcellularLocation>
        <location evidence="1">Cell inner membrane</location>
        <topology evidence="1">Multi-pass membrane protein</topology>
    </subcellularLocation>
</comment>
<keyword evidence="6" id="KW-0479">Metal-binding</keyword>
<evidence type="ECO:0000259" key="13">
    <source>
        <dbReference type="Pfam" id="PF00487"/>
    </source>
</evidence>
<keyword evidence="10" id="KW-0503">Monooxygenase</keyword>
<evidence type="ECO:0000256" key="2">
    <source>
        <dbReference type="ARBA" id="ARBA00010823"/>
    </source>
</evidence>
<dbReference type="GO" id="GO:0005886">
    <property type="term" value="C:plasma membrane"/>
    <property type="evidence" value="ECO:0007669"/>
    <property type="project" value="UniProtKB-SubCell"/>
</dbReference>
<reference evidence="14 15" key="1">
    <citation type="submission" date="2023-12" db="EMBL/GenBank/DDBJ databases">
        <title>Whole-genome sequencing of halo(alkali)philic microorganisms from hypersaline lakes.</title>
        <authorList>
            <person name="Sorokin D.Y."/>
            <person name="Merkel A.Y."/>
            <person name="Messina E."/>
            <person name="Yakimov M."/>
        </authorList>
    </citation>
    <scope>NUCLEOTIDE SEQUENCE [LARGE SCALE GENOMIC DNA]</scope>
    <source>
        <strain evidence="14 15">AB-CW1</strain>
    </source>
</reference>
<dbReference type="GO" id="GO:0004497">
    <property type="term" value="F:monooxygenase activity"/>
    <property type="evidence" value="ECO:0007669"/>
    <property type="project" value="UniProtKB-KW"/>
</dbReference>
<dbReference type="RefSeq" id="WP_346049386.1">
    <property type="nucleotide sequence ID" value="NZ_JAYGII010000001.1"/>
</dbReference>
<keyword evidence="4" id="KW-0997">Cell inner membrane</keyword>
<organism evidence="14 15">
    <name type="scientific">Natronospira elongata</name>
    <dbReference type="NCBI Taxonomy" id="3110268"/>
    <lineage>
        <taxon>Bacteria</taxon>
        <taxon>Pseudomonadati</taxon>
        <taxon>Pseudomonadota</taxon>
        <taxon>Gammaproteobacteria</taxon>
        <taxon>Natronospirales</taxon>
        <taxon>Natronospiraceae</taxon>
        <taxon>Natronospira</taxon>
    </lineage>
</organism>
<evidence type="ECO:0000256" key="4">
    <source>
        <dbReference type="ARBA" id="ARBA00022519"/>
    </source>
</evidence>